<evidence type="ECO:0000313" key="1">
    <source>
        <dbReference type="EMBL" id="PTU76863.1"/>
    </source>
</evidence>
<dbReference type="EMBL" id="QASO01000129">
    <property type="protein sequence ID" value="PTU76863.1"/>
    <property type="molecule type" value="Genomic_DNA"/>
</dbReference>
<sequence length="116" mass="13272">MQKLNATPLWQCSECNKVHDDEDGARECCMPEIYEIWQCPECKKVHDEEHQAHACCEQLVRCPNCLRDHGAGSLMAFAIRVAGHCSQCNPFFSIEHTLQIEDQFAEFTGDSRRLNS</sequence>
<gene>
    <name evidence="1" type="ORF">DBO86_22980</name>
</gene>
<dbReference type="AlphaFoldDB" id="A0A2T5PGI6"/>
<proteinExistence type="predicted"/>
<comment type="caution">
    <text evidence="1">The sequence shown here is derived from an EMBL/GenBank/DDBJ whole genome shotgun (WGS) entry which is preliminary data.</text>
</comment>
<evidence type="ECO:0000313" key="2">
    <source>
        <dbReference type="Proteomes" id="UP000244052"/>
    </source>
</evidence>
<organism evidence="1 2">
    <name type="scientific">Ectopseudomonas oleovorans</name>
    <name type="common">Pseudomonas oleovorans</name>
    <dbReference type="NCBI Taxonomy" id="301"/>
    <lineage>
        <taxon>Bacteria</taxon>
        <taxon>Pseudomonadati</taxon>
        <taxon>Pseudomonadota</taxon>
        <taxon>Gammaproteobacteria</taxon>
        <taxon>Pseudomonadales</taxon>
        <taxon>Pseudomonadaceae</taxon>
        <taxon>Ectopseudomonas</taxon>
    </lineage>
</organism>
<reference evidence="1 2" key="1">
    <citation type="submission" date="2018-04" db="EMBL/GenBank/DDBJ databases">
        <title>Pseudomonas sp. nov., isolated from mangrove soil.</title>
        <authorList>
            <person name="Chen C."/>
        </authorList>
    </citation>
    <scope>NUCLEOTIDE SEQUENCE [LARGE SCALE GENOMIC DNA]</scope>
    <source>
        <strain evidence="1 2">JCM 14246</strain>
    </source>
</reference>
<accession>A0A2T5PGI6</accession>
<dbReference type="RefSeq" id="WP_108234953.1">
    <property type="nucleotide sequence ID" value="NZ_QASO01000129.1"/>
</dbReference>
<dbReference type="Proteomes" id="UP000244052">
    <property type="component" value="Unassembled WGS sequence"/>
</dbReference>
<protein>
    <submittedName>
        <fullName evidence="1">Uncharacterized protein</fullName>
    </submittedName>
</protein>
<keyword evidence="2" id="KW-1185">Reference proteome</keyword>
<name>A0A2T5PGI6_ECTOL</name>